<dbReference type="RefSeq" id="XP_066922084.1">
    <property type="nucleotide sequence ID" value="XM_067065983.1"/>
</dbReference>
<dbReference type="PANTHER" id="PTHR31144">
    <property type="entry name" value="UPF0602 PROTEIN C4ORF47"/>
    <property type="match status" value="1"/>
</dbReference>
<dbReference type="GeneID" id="136809452"/>
<organism evidence="7 8">
    <name type="scientific">Clytia hemisphaerica</name>
    <dbReference type="NCBI Taxonomy" id="252671"/>
    <lineage>
        <taxon>Eukaryota</taxon>
        <taxon>Metazoa</taxon>
        <taxon>Cnidaria</taxon>
        <taxon>Hydrozoa</taxon>
        <taxon>Hydroidolina</taxon>
        <taxon>Leptothecata</taxon>
        <taxon>Obeliida</taxon>
        <taxon>Clytiidae</taxon>
        <taxon>Clytia</taxon>
    </lineage>
</organism>
<dbReference type="PANTHER" id="PTHR31144:SF1">
    <property type="entry name" value="UPF0602 PROTEIN C4ORF47"/>
    <property type="match status" value="1"/>
</dbReference>
<dbReference type="OrthoDB" id="283553at2759"/>
<keyword evidence="3" id="KW-0206">Cytoskeleton</keyword>
<evidence type="ECO:0000256" key="1">
    <source>
        <dbReference type="ARBA" id="ARBA00004300"/>
    </source>
</evidence>
<reference evidence="7" key="1">
    <citation type="submission" date="2021-01" db="UniProtKB">
        <authorList>
            <consortium name="EnsemblMetazoa"/>
        </authorList>
    </citation>
    <scope>IDENTIFICATION</scope>
</reference>
<dbReference type="Proteomes" id="UP000594262">
    <property type="component" value="Unplaced"/>
</dbReference>
<name>A0A7M5TRY5_9CNID</name>
<dbReference type="Pfam" id="PF15239">
    <property type="entry name" value="CFAP96-like"/>
    <property type="match status" value="1"/>
</dbReference>
<keyword evidence="2" id="KW-0963">Cytoplasm</keyword>
<dbReference type="EnsemblMetazoa" id="CLYHEMT000915.1">
    <property type="protein sequence ID" value="CLYHEMP000915.1"/>
    <property type="gene ID" value="CLYHEMG000915"/>
</dbReference>
<keyword evidence="8" id="KW-1185">Reference proteome</keyword>
<dbReference type="GO" id="GO:0005881">
    <property type="term" value="C:cytoplasmic microtubule"/>
    <property type="evidence" value="ECO:0007669"/>
    <property type="project" value="TreeGrafter"/>
</dbReference>
<evidence type="ECO:0000256" key="5">
    <source>
        <dbReference type="ARBA" id="ARBA00035693"/>
    </source>
</evidence>
<dbReference type="AlphaFoldDB" id="A0A7M5TRY5"/>
<dbReference type="GO" id="GO:0005813">
    <property type="term" value="C:centrosome"/>
    <property type="evidence" value="ECO:0007669"/>
    <property type="project" value="UniProtKB-SubCell"/>
</dbReference>
<protein>
    <recommendedName>
        <fullName evidence="5">Cilia-and flagella-associated protein 96</fullName>
    </recommendedName>
</protein>
<evidence type="ECO:0000256" key="3">
    <source>
        <dbReference type="ARBA" id="ARBA00023212"/>
    </source>
</evidence>
<evidence type="ECO:0000313" key="8">
    <source>
        <dbReference type="Proteomes" id="UP000594262"/>
    </source>
</evidence>
<comment type="subcellular location">
    <subcellularLocation>
        <location evidence="1">Cytoplasm</location>
        <location evidence="1">Cytoskeleton</location>
        <location evidence="1">Microtubule organizing center</location>
        <location evidence="1">Centrosome</location>
    </subcellularLocation>
</comment>
<proteinExistence type="inferred from homology"/>
<feature type="region of interest" description="Disordered" evidence="6">
    <location>
        <begin position="205"/>
        <end position="239"/>
    </location>
</feature>
<comment type="similarity">
    <text evidence="4">Belongs to the CFAP96 family.</text>
</comment>
<dbReference type="InterPro" id="IPR029358">
    <property type="entry name" value="CFAP96"/>
</dbReference>
<sequence length="317" mass="35041">MVDAANGKNDLTRIGLFSELGYISIGDPYTNSNSRPFNVAASKGKQMLPGGSKSKSALQAGYFDKNFQRIMTGEGYSDPVKRRRQDRLEKTKQNLGKAFTPSHAGKMPSGAGSHYGTFTGPVKTFSPVAKPKKAYASPGRNFITNPSRKGTGYGYVNVFIGKPQNYASEPYDRAKEIRRKENTDSKRMMKGASFKLNLHPKAYFDGNPYKTDKPMPPYKEGKKDKKTVKPFMPSSPAKEIGGSKAGCFTHYPKHSDDPYIVKKNSFRGSVAAEKNIFRPSQGPKTMPTNSIMAQHVERRYNRQNFESAPLPPIAASS</sequence>
<evidence type="ECO:0000313" key="7">
    <source>
        <dbReference type="EnsemblMetazoa" id="CLYHEMP000915.1"/>
    </source>
</evidence>
<evidence type="ECO:0000256" key="6">
    <source>
        <dbReference type="SAM" id="MobiDB-lite"/>
    </source>
</evidence>
<evidence type="ECO:0000256" key="2">
    <source>
        <dbReference type="ARBA" id="ARBA00022490"/>
    </source>
</evidence>
<evidence type="ECO:0000256" key="4">
    <source>
        <dbReference type="ARBA" id="ARBA00035656"/>
    </source>
</evidence>
<accession>A0A7M5TRY5</accession>